<keyword evidence="4" id="KW-1133">Transmembrane helix</keyword>
<comment type="subcellular location">
    <subcellularLocation>
        <location evidence="1">Membrane</location>
        <topology evidence="1">Multi-pass membrane protein</topology>
    </subcellularLocation>
</comment>
<keyword evidence="7" id="KW-1185">Reference proteome</keyword>
<evidence type="ECO:0000313" key="7">
    <source>
        <dbReference type="Proteomes" id="UP000245207"/>
    </source>
</evidence>
<dbReference type="GO" id="GO:0009507">
    <property type="term" value="C:chloroplast"/>
    <property type="evidence" value="ECO:0007669"/>
    <property type="project" value="TreeGrafter"/>
</dbReference>
<protein>
    <submittedName>
        <fullName evidence="6">Uncharacterized protein</fullName>
    </submittedName>
</protein>
<dbReference type="GO" id="GO:0016020">
    <property type="term" value="C:membrane"/>
    <property type="evidence" value="ECO:0007669"/>
    <property type="project" value="UniProtKB-SubCell"/>
</dbReference>
<dbReference type="STRING" id="35608.A0A2U1PKE7"/>
<dbReference type="OrthoDB" id="1703050at2759"/>
<evidence type="ECO:0000256" key="1">
    <source>
        <dbReference type="ARBA" id="ARBA00004141"/>
    </source>
</evidence>
<comment type="caution">
    <text evidence="6">The sequence shown here is derived from an EMBL/GenBank/DDBJ whole genome shotgun (WGS) entry which is preliminary data.</text>
</comment>
<dbReference type="PANTHER" id="PTHR42893:SF45">
    <property type="entry name" value="PROTEIN DETOXIFICATION 45, CHLOROPLASTIC"/>
    <property type="match status" value="1"/>
</dbReference>
<evidence type="ECO:0000256" key="4">
    <source>
        <dbReference type="ARBA" id="ARBA00022989"/>
    </source>
</evidence>
<accession>A0A2U1PKE7</accession>
<comment type="similarity">
    <text evidence="2">Belongs to the multi antimicrobial extrusion (MATE) (TC 2.A.66.1) family.</text>
</comment>
<proteinExistence type="inferred from homology"/>
<reference evidence="6 7" key="1">
    <citation type="journal article" date="2018" name="Mol. Plant">
        <title>The genome of Artemisia annua provides insight into the evolution of Asteraceae family and artemisinin biosynthesis.</title>
        <authorList>
            <person name="Shen Q."/>
            <person name="Zhang L."/>
            <person name="Liao Z."/>
            <person name="Wang S."/>
            <person name="Yan T."/>
            <person name="Shi P."/>
            <person name="Liu M."/>
            <person name="Fu X."/>
            <person name="Pan Q."/>
            <person name="Wang Y."/>
            <person name="Lv Z."/>
            <person name="Lu X."/>
            <person name="Zhang F."/>
            <person name="Jiang W."/>
            <person name="Ma Y."/>
            <person name="Chen M."/>
            <person name="Hao X."/>
            <person name="Li L."/>
            <person name="Tang Y."/>
            <person name="Lv G."/>
            <person name="Zhou Y."/>
            <person name="Sun X."/>
            <person name="Brodelius P.E."/>
            <person name="Rose J.K.C."/>
            <person name="Tang K."/>
        </authorList>
    </citation>
    <scope>NUCLEOTIDE SEQUENCE [LARGE SCALE GENOMIC DNA]</scope>
    <source>
        <strain evidence="7">cv. Huhao1</strain>
        <tissue evidence="6">Leaf</tissue>
    </source>
</reference>
<gene>
    <name evidence="6" type="ORF">CTI12_AA142210</name>
</gene>
<dbReference type="InterPro" id="IPR044644">
    <property type="entry name" value="DinF-like"/>
</dbReference>
<sequence>MTTLRSTKRKFPLERTLSVLTTKLATLMAARLGPIAMDALQICLRFLSASQPMDAYAFIVDGSHYGVSDFPYAAYSMTFVGV</sequence>
<evidence type="ECO:0000313" key="6">
    <source>
        <dbReference type="EMBL" id="PWA86233.1"/>
    </source>
</evidence>
<dbReference type="PANTHER" id="PTHR42893">
    <property type="entry name" value="PROTEIN DETOXIFICATION 44, CHLOROPLASTIC-RELATED"/>
    <property type="match status" value="1"/>
</dbReference>
<evidence type="ECO:0000256" key="3">
    <source>
        <dbReference type="ARBA" id="ARBA00022692"/>
    </source>
</evidence>
<organism evidence="6 7">
    <name type="scientific">Artemisia annua</name>
    <name type="common">Sweet wormwood</name>
    <dbReference type="NCBI Taxonomy" id="35608"/>
    <lineage>
        <taxon>Eukaryota</taxon>
        <taxon>Viridiplantae</taxon>
        <taxon>Streptophyta</taxon>
        <taxon>Embryophyta</taxon>
        <taxon>Tracheophyta</taxon>
        <taxon>Spermatophyta</taxon>
        <taxon>Magnoliopsida</taxon>
        <taxon>eudicotyledons</taxon>
        <taxon>Gunneridae</taxon>
        <taxon>Pentapetalae</taxon>
        <taxon>asterids</taxon>
        <taxon>campanulids</taxon>
        <taxon>Asterales</taxon>
        <taxon>Asteraceae</taxon>
        <taxon>Asteroideae</taxon>
        <taxon>Anthemideae</taxon>
        <taxon>Artemisiinae</taxon>
        <taxon>Artemisia</taxon>
    </lineage>
</organism>
<evidence type="ECO:0000256" key="2">
    <source>
        <dbReference type="ARBA" id="ARBA00010199"/>
    </source>
</evidence>
<dbReference type="AlphaFoldDB" id="A0A2U1PKE7"/>
<dbReference type="EMBL" id="PKPP01001042">
    <property type="protein sequence ID" value="PWA86233.1"/>
    <property type="molecule type" value="Genomic_DNA"/>
</dbReference>
<evidence type="ECO:0000256" key="5">
    <source>
        <dbReference type="ARBA" id="ARBA00023136"/>
    </source>
</evidence>
<keyword evidence="3" id="KW-0812">Transmembrane</keyword>
<dbReference type="Proteomes" id="UP000245207">
    <property type="component" value="Unassembled WGS sequence"/>
</dbReference>
<keyword evidence="5" id="KW-0472">Membrane</keyword>
<name>A0A2U1PKE7_ARTAN</name>